<dbReference type="EMBL" id="MKGL01000015">
    <property type="protein sequence ID" value="RNF11628.1"/>
    <property type="molecule type" value="Genomic_DNA"/>
</dbReference>
<reference evidence="1 2" key="1">
    <citation type="journal article" date="2018" name="BMC Genomics">
        <title>Genomic comparison of Trypanosoma conorhini and Trypanosoma rangeli to Trypanosoma cruzi strains of high and low virulence.</title>
        <authorList>
            <person name="Bradwell K.R."/>
            <person name="Koparde V.N."/>
            <person name="Matveyev A.V."/>
            <person name="Serrano M.G."/>
            <person name="Alves J.M."/>
            <person name="Parikh H."/>
            <person name="Huang B."/>
            <person name="Lee V."/>
            <person name="Espinosa-Alvarez O."/>
            <person name="Ortiz P.A."/>
            <person name="Costa-Martins A.G."/>
            <person name="Teixeira M.M."/>
            <person name="Buck G.A."/>
        </authorList>
    </citation>
    <scope>NUCLEOTIDE SEQUENCE [LARGE SCALE GENOMIC DNA]</scope>
    <source>
        <strain evidence="1 2">AM80</strain>
    </source>
</reference>
<sequence>MQNYLDVRIWGRIVRLRGRILRIRNQTPLRIVLVMDTADAHTGRRYSQVAGLSALSCVMGRYIVWGESGPKLFDRDAASEGPRLIVSVSWKEDEKGVCFLSLIDVL</sequence>
<dbReference type="AlphaFoldDB" id="A0A422P1P0"/>
<evidence type="ECO:0000313" key="2">
    <source>
        <dbReference type="Proteomes" id="UP000283634"/>
    </source>
</evidence>
<proteinExistence type="predicted"/>
<protein>
    <submittedName>
        <fullName evidence="1">Uncharacterized protein</fullName>
    </submittedName>
</protein>
<dbReference type="RefSeq" id="XP_029242291.1">
    <property type="nucleotide sequence ID" value="XM_029377888.1"/>
</dbReference>
<evidence type="ECO:0000313" key="1">
    <source>
        <dbReference type="EMBL" id="RNF11628.1"/>
    </source>
</evidence>
<dbReference type="Proteomes" id="UP000283634">
    <property type="component" value="Unassembled WGS sequence"/>
</dbReference>
<keyword evidence="2" id="KW-1185">Reference proteome</keyword>
<organism evidence="1 2">
    <name type="scientific">Trypanosoma rangeli</name>
    <dbReference type="NCBI Taxonomy" id="5698"/>
    <lineage>
        <taxon>Eukaryota</taxon>
        <taxon>Discoba</taxon>
        <taxon>Euglenozoa</taxon>
        <taxon>Kinetoplastea</taxon>
        <taxon>Metakinetoplastina</taxon>
        <taxon>Trypanosomatida</taxon>
        <taxon>Trypanosomatidae</taxon>
        <taxon>Trypanosoma</taxon>
        <taxon>Herpetosoma</taxon>
    </lineage>
</organism>
<accession>A0A422P1P0</accession>
<name>A0A422P1P0_TRYRA</name>
<dbReference type="GeneID" id="40324755"/>
<comment type="caution">
    <text evidence="1">The sequence shown here is derived from an EMBL/GenBank/DDBJ whole genome shotgun (WGS) entry which is preliminary data.</text>
</comment>
<gene>
    <name evidence="1" type="ORF">TraAM80_00822</name>
</gene>